<dbReference type="Gene3D" id="3.40.50.410">
    <property type="entry name" value="von Willebrand factor, type A domain"/>
    <property type="match status" value="1"/>
</dbReference>
<dbReference type="PANTHER" id="PTHR46708:SF7">
    <property type="entry name" value="FIBRONECTIN TYPE-III DOMAIN-CONTAINING PROTEIN"/>
    <property type="match status" value="1"/>
</dbReference>
<dbReference type="Gene3D" id="1.20.5.320">
    <property type="entry name" value="6-Phosphogluconate Dehydrogenase, domain 3"/>
    <property type="match status" value="1"/>
</dbReference>
<feature type="compositionally biased region" description="Basic and acidic residues" evidence="3">
    <location>
        <begin position="1360"/>
        <end position="1381"/>
    </location>
</feature>
<feature type="region of interest" description="Disordered" evidence="3">
    <location>
        <begin position="958"/>
        <end position="1080"/>
    </location>
</feature>
<name>A0ABU7D5B3_9TELE</name>
<gene>
    <name evidence="6" type="ORF">CHARACLAT_009186</name>
</gene>
<dbReference type="InterPro" id="IPR036116">
    <property type="entry name" value="FN3_sf"/>
</dbReference>
<feature type="non-terminal residue" evidence="6">
    <location>
        <position position="1"/>
    </location>
</feature>
<dbReference type="InterPro" id="IPR036465">
    <property type="entry name" value="vWFA_dom_sf"/>
</dbReference>
<organism evidence="6 7">
    <name type="scientific">Characodon lateralis</name>
    <dbReference type="NCBI Taxonomy" id="208331"/>
    <lineage>
        <taxon>Eukaryota</taxon>
        <taxon>Metazoa</taxon>
        <taxon>Chordata</taxon>
        <taxon>Craniata</taxon>
        <taxon>Vertebrata</taxon>
        <taxon>Euteleostomi</taxon>
        <taxon>Actinopterygii</taxon>
        <taxon>Neopterygii</taxon>
        <taxon>Teleostei</taxon>
        <taxon>Neoteleostei</taxon>
        <taxon>Acanthomorphata</taxon>
        <taxon>Ovalentaria</taxon>
        <taxon>Atherinomorphae</taxon>
        <taxon>Cyprinodontiformes</taxon>
        <taxon>Goodeidae</taxon>
        <taxon>Characodon</taxon>
    </lineage>
</organism>
<feature type="compositionally biased region" description="Gly residues" evidence="3">
    <location>
        <begin position="1219"/>
        <end position="1230"/>
    </location>
</feature>
<feature type="non-terminal residue" evidence="6">
    <location>
        <position position="1393"/>
    </location>
</feature>
<proteinExistence type="predicted"/>
<protein>
    <recommendedName>
        <fullName evidence="8">Collagen alpha-1(VII) chain</fullName>
    </recommendedName>
</protein>
<feature type="compositionally biased region" description="Basic and acidic residues" evidence="3">
    <location>
        <begin position="1205"/>
        <end position="1218"/>
    </location>
</feature>
<feature type="domain" description="Fibronectin type-III" evidence="5">
    <location>
        <begin position="236"/>
        <end position="321"/>
    </location>
</feature>
<feature type="compositionally biased region" description="Basic and acidic residues" evidence="3">
    <location>
        <begin position="1274"/>
        <end position="1283"/>
    </location>
</feature>
<evidence type="ECO:0000256" key="2">
    <source>
        <dbReference type="ARBA" id="ARBA00022737"/>
    </source>
</evidence>
<dbReference type="PROSITE" id="PS50234">
    <property type="entry name" value="VWFA"/>
    <property type="match status" value="1"/>
</dbReference>
<feature type="domain" description="Fibronectin type-III" evidence="5">
    <location>
        <begin position="602"/>
        <end position="691"/>
    </location>
</feature>
<evidence type="ECO:0000259" key="4">
    <source>
        <dbReference type="PROSITE" id="PS50234"/>
    </source>
</evidence>
<comment type="subcellular location">
    <subcellularLocation>
        <location evidence="1">Secreted</location>
        <location evidence="1">Extracellular space</location>
    </subcellularLocation>
</comment>
<accession>A0ABU7D5B3</accession>
<evidence type="ECO:0000256" key="1">
    <source>
        <dbReference type="ARBA" id="ARBA00004239"/>
    </source>
</evidence>
<feature type="domain" description="Fibronectin type-III" evidence="5">
    <location>
        <begin position="145"/>
        <end position="234"/>
    </location>
</feature>
<feature type="domain" description="Fibronectin type-III" evidence="5">
    <location>
        <begin position="326"/>
        <end position="413"/>
    </location>
</feature>
<dbReference type="Pfam" id="PF00092">
    <property type="entry name" value="VWA"/>
    <property type="match status" value="1"/>
</dbReference>
<dbReference type="SMART" id="SM00060">
    <property type="entry name" value="FN3"/>
    <property type="match status" value="7"/>
</dbReference>
<feature type="domain" description="VWFA" evidence="4">
    <location>
        <begin position="695"/>
        <end position="868"/>
    </location>
</feature>
<feature type="compositionally biased region" description="Basic and acidic residues" evidence="3">
    <location>
        <begin position="1171"/>
        <end position="1180"/>
    </location>
</feature>
<keyword evidence="7" id="KW-1185">Reference proteome</keyword>
<evidence type="ECO:0000259" key="5">
    <source>
        <dbReference type="PROSITE" id="PS50853"/>
    </source>
</evidence>
<evidence type="ECO:0008006" key="8">
    <source>
        <dbReference type="Google" id="ProtNLM"/>
    </source>
</evidence>
<feature type="compositionally biased region" description="Basic and acidic residues" evidence="3">
    <location>
        <begin position="958"/>
        <end position="967"/>
    </location>
</feature>
<dbReference type="SUPFAM" id="SSF49265">
    <property type="entry name" value="Fibronectin type III"/>
    <property type="match status" value="4"/>
</dbReference>
<feature type="compositionally biased region" description="Basic and acidic residues" evidence="3">
    <location>
        <begin position="897"/>
        <end position="922"/>
    </location>
</feature>
<evidence type="ECO:0000313" key="7">
    <source>
        <dbReference type="Proteomes" id="UP001352852"/>
    </source>
</evidence>
<dbReference type="InterPro" id="IPR002035">
    <property type="entry name" value="VWF_A"/>
</dbReference>
<feature type="compositionally biased region" description="Basic and acidic residues" evidence="3">
    <location>
        <begin position="1249"/>
        <end position="1259"/>
    </location>
</feature>
<feature type="domain" description="Fibronectin type-III" evidence="5">
    <location>
        <begin position="415"/>
        <end position="503"/>
    </location>
</feature>
<dbReference type="InterPro" id="IPR008160">
    <property type="entry name" value="Collagen"/>
</dbReference>
<dbReference type="Pfam" id="PF00041">
    <property type="entry name" value="fn3"/>
    <property type="match status" value="6"/>
</dbReference>
<sequence>QPATQLLEQSLSADAISITLEFLQPDTEYVINLYPLFSRNGASPSVLNARTLSLEAVQQLTVETVSEGSIRVKWRRVSGARAYRLVWGPFTGRSVETVEVAGDTELYTLSSLQPDTEYIVTIIPLYEGDTEGPRATARFNIERQEQQVLRAATTGPSSIRLNWRLIQAARGYRLEWRESEGSPLQSLSFPQSSTSYELTGLRPNTEYIFQLYTLYEGREEATPVSTENREEQPIGSVSNLRVVESLGSTVRIGWTGVAGATQYRIVILNTEDGTEAIKIIPGNQTTLDLRDLTVGVSYGVSVTALVGVSEGETITVYIKPEPAAGRVTNLRVTNVNSRRIRITWQGVTRATGYRVIWRQGNNAEQSRLLGAEPTFYTIDGLQPDEALVVSVAPIIDRRVGEAVTLSARTNPSSGALSGLRITEISSQRIRITWSPFSRATGYRIIWRLEDGTETTRIVDADVSSYTIDGLQPNSAYTVYVSPLIGSREGNPAILSIRTESDQSVVGIVTSLQVQEARGEVVRVSWVGVQGATAYRIIWRRLVGGEEQSQLVGRDVTSLDLDQLDPGVQYEVQVIAVVENREGPPVSVRVTTPGYVTPPSPLPTTTLQVTEVTQDSVRLSWAVLSGTTGYILRWKEETDVGRGLSITLPASSSSYLVTGLRLGRRYRFTIQPTFVGGVSAETFVDERTVCLGGRLDLVFLVPASTDRTDLIRPLRDLVVSAAGSLAAIGPQDSQVGVVVYSFRPKIWFLLSRHSRSDTLLQEIQATPFDESPGNNIGEAVTFTRQYLLTPSAGRRQRVPGVIVIIADRKSVDNLTLAASSLRDAGVTVLAVGIGQADTEELRRAVTDRSPQNILYTSTAERLNTVHADLADLLCGIARIPEVTPGPEQCTVQCPQGEKGYRGDKGERGRDGTDGRKGEPGKRGREAFLEWMEIQDYQEDQELLEMQVFQVHKVSLESEEARANQEDKALQGQRAIKGEPGLAVSGGGLPGRKGEPGIPGIPGSPGRPGNDGAKGSLGDPGTPGQDGRPGLSGTPGLNIKGEKGSQGERGPPGVGSGVAVKGEKGSPERQVAQDLEGQQGHRAIKEKRAKMSLDCLDLKESKENLGTGVPAGLQARLAVRATEDSRVSLGREETGGSEDQLGRLERNAYLECHNLVLIYSQGLPGPSGPTGEKGNEGARGEPGRSMPGLSGKKGEQGERGLPGSEGLRGEKGEPGQRGEKGSPGTGGSGVLGTKGEPGLAGLNGRPGAKGDPGDPGERGDNGRPGIPGKPGLPGKQGERGEKGDEGTPGESGLPGKPGERGLRGLAGQPGRPGEKGDMGDLGEHGRNGSPGPAGPRGEKGEQGPQGPAGPPGKVADIQGQLKGERGEKGDAGDPGEHGSRGQKGEAGTPGAAGLR</sequence>
<dbReference type="SMART" id="SM00327">
    <property type="entry name" value="VWA"/>
    <property type="match status" value="1"/>
</dbReference>
<dbReference type="PROSITE" id="PS50853">
    <property type="entry name" value="FN3"/>
    <property type="match status" value="7"/>
</dbReference>
<dbReference type="Gene3D" id="2.60.40.10">
    <property type="entry name" value="Immunoglobulins"/>
    <property type="match status" value="7"/>
</dbReference>
<comment type="caution">
    <text evidence="6">The sequence shown here is derived from an EMBL/GenBank/DDBJ whole genome shotgun (WGS) entry which is preliminary data.</text>
</comment>
<feature type="region of interest" description="Disordered" evidence="3">
    <location>
        <begin position="1160"/>
        <end position="1393"/>
    </location>
</feature>
<dbReference type="Pfam" id="PF01391">
    <property type="entry name" value="Collagen"/>
    <property type="match status" value="1"/>
</dbReference>
<dbReference type="CDD" id="cd00063">
    <property type="entry name" value="FN3"/>
    <property type="match status" value="7"/>
</dbReference>
<dbReference type="InterPro" id="IPR013783">
    <property type="entry name" value="Ig-like_fold"/>
</dbReference>
<reference evidence="6 7" key="1">
    <citation type="submission" date="2021-06" db="EMBL/GenBank/DDBJ databases">
        <authorList>
            <person name="Palmer J.M."/>
        </authorList>
    </citation>
    <scope>NUCLEOTIDE SEQUENCE [LARGE SCALE GENOMIC DNA]</scope>
    <source>
        <strain evidence="6 7">CL_MEX2019</strain>
        <tissue evidence="6">Muscle</tissue>
    </source>
</reference>
<dbReference type="EMBL" id="JAHUTJ010016947">
    <property type="protein sequence ID" value="MED6270336.1"/>
    <property type="molecule type" value="Genomic_DNA"/>
</dbReference>
<dbReference type="Proteomes" id="UP001352852">
    <property type="component" value="Unassembled WGS sequence"/>
</dbReference>
<dbReference type="InterPro" id="IPR050991">
    <property type="entry name" value="ECM_Regulatory_Proteins"/>
</dbReference>
<evidence type="ECO:0000256" key="3">
    <source>
        <dbReference type="SAM" id="MobiDB-lite"/>
    </source>
</evidence>
<feature type="region of interest" description="Disordered" evidence="3">
    <location>
        <begin position="892"/>
        <end position="922"/>
    </location>
</feature>
<keyword evidence="2" id="KW-0677">Repeat</keyword>
<evidence type="ECO:0000313" key="6">
    <source>
        <dbReference type="EMBL" id="MED6270336.1"/>
    </source>
</evidence>
<dbReference type="PANTHER" id="PTHR46708">
    <property type="entry name" value="TENASCIN"/>
    <property type="match status" value="1"/>
</dbReference>
<feature type="domain" description="Fibronectin type-III" evidence="5">
    <location>
        <begin position="507"/>
        <end position="599"/>
    </location>
</feature>
<feature type="compositionally biased region" description="Basic and acidic residues" evidence="3">
    <location>
        <begin position="1310"/>
        <end position="1324"/>
    </location>
</feature>
<dbReference type="SUPFAM" id="SSF53300">
    <property type="entry name" value="vWA-like"/>
    <property type="match status" value="1"/>
</dbReference>
<dbReference type="InterPro" id="IPR003961">
    <property type="entry name" value="FN3_dom"/>
</dbReference>
<feature type="domain" description="Fibronectin type-III" evidence="5">
    <location>
        <begin position="56"/>
        <end position="144"/>
    </location>
</feature>